<gene>
    <name evidence="1" type="ORF">E2C01_046345</name>
</gene>
<dbReference type="Proteomes" id="UP000324222">
    <property type="component" value="Unassembled WGS sequence"/>
</dbReference>
<evidence type="ECO:0000313" key="1">
    <source>
        <dbReference type="EMBL" id="MPC52475.1"/>
    </source>
</evidence>
<name>A0A5B7G4Y9_PORTR</name>
<reference evidence="1 2" key="1">
    <citation type="submission" date="2019-05" db="EMBL/GenBank/DDBJ databases">
        <title>Another draft genome of Portunus trituberculatus and its Hox gene families provides insights of decapod evolution.</title>
        <authorList>
            <person name="Jeong J.-H."/>
            <person name="Song I."/>
            <person name="Kim S."/>
            <person name="Choi T."/>
            <person name="Kim D."/>
            <person name="Ryu S."/>
            <person name="Kim W."/>
        </authorList>
    </citation>
    <scope>NUCLEOTIDE SEQUENCE [LARGE SCALE GENOMIC DNA]</scope>
    <source>
        <tissue evidence="1">Muscle</tissue>
    </source>
</reference>
<dbReference type="AlphaFoldDB" id="A0A5B7G4Y9"/>
<sequence>MSYSIHVSLVTIGTAWRGENAPRRYEAPKRTLARPDRGKPPSLWPAVCEVVRLQRCDVTRPLMVDSFPEHKRPLFHALPALCH</sequence>
<protein>
    <submittedName>
        <fullName evidence="1">Uncharacterized protein</fullName>
    </submittedName>
</protein>
<organism evidence="1 2">
    <name type="scientific">Portunus trituberculatus</name>
    <name type="common">Swimming crab</name>
    <name type="synonym">Neptunus trituberculatus</name>
    <dbReference type="NCBI Taxonomy" id="210409"/>
    <lineage>
        <taxon>Eukaryota</taxon>
        <taxon>Metazoa</taxon>
        <taxon>Ecdysozoa</taxon>
        <taxon>Arthropoda</taxon>
        <taxon>Crustacea</taxon>
        <taxon>Multicrustacea</taxon>
        <taxon>Malacostraca</taxon>
        <taxon>Eumalacostraca</taxon>
        <taxon>Eucarida</taxon>
        <taxon>Decapoda</taxon>
        <taxon>Pleocyemata</taxon>
        <taxon>Brachyura</taxon>
        <taxon>Eubrachyura</taxon>
        <taxon>Portunoidea</taxon>
        <taxon>Portunidae</taxon>
        <taxon>Portuninae</taxon>
        <taxon>Portunus</taxon>
    </lineage>
</organism>
<keyword evidence="2" id="KW-1185">Reference proteome</keyword>
<dbReference type="EMBL" id="VSRR010010908">
    <property type="protein sequence ID" value="MPC52475.1"/>
    <property type="molecule type" value="Genomic_DNA"/>
</dbReference>
<accession>A0A5B7G4Y9</accession>
<evidence type="ECO:0000313" key="2">
    <source>
        <dbReference type="Proteomes" id="UP000324222"/>
    </source>
</evidence>
<comment type="caution">
    <text evidence="1">The sequence shown here is derived from an EMBL/GenBank/DDBJ whole genome shotgun (WGS) entry which is preliminary data.</text>
</comment>
<proteinExistence type="predicted"/>